<dbReference type="Gene3D" id="1.20.58.2220">
    <property type="entry name" value="Formin, FH2 domain"/>
    <property type="match status" value="1"/>
</dbReference>
<dbReference type="InterPro" id="IPR027643">
    <property type="entry name" value="Formin-like_plant"/>
</dbReference>
<dbReference type="PANTHER" id="PTHR23213:SF391">
    <property type="entry name" value="FORMIN-LIKE PROTEIN"/>
    <property type="match status" value="1"/>
</dbReference>
<evidence type="ECO:0000313" key="8">
    <source>
        <dbReference type="Proteomes" id="UP001632038"/>
    </source>
</evidence>
<evidence type="ECO:0000256" key="3">
    <source>
        <dbReference type="SAM" id="MobiDB-lite"/>
    </source>
</evidence>
<dbReference type="InterPro" id="IPR042201">
    <property type="entry name" value="FH2_Formin_sf"/>
</dbReference>
<feature type="region of interest" description="Disordered" evidence="3">
    <location>
        <begin position="110"/>
        <end position="154"/>
    </location>
</feature>
<feature type="region of interest" description="Disordered" evidence="3">
    <location>
        <begin position="771"/>
        <end position="800"/>
    </location>
</feature>
<keyword evidence="5" id="KW-0732">Signal</keyword>
<evidence type="ECO:0000256" key="4">
    <source>
        <dbReference type="SAM" id="Phobius"/>
    </source>
</evidence>
<evidence type="ECO:0000256" key="1">
    <source>
        <dbReference type="ARBA" id="ARBA00025793"/>
    </source>
</evidence>
<name>A0ABD3BD97_9LAMI</name>
<proteinExistence type="inferred from homology"/>
<dbReference type="Proteomes" id="UP001632038">
    <property type="component" value="Unassembled WGS sequence"/>
</dbReference>
<feature type="region of interest" description="Disordered" evidence="3">
    <location>
        <begin position="215"/>
        <end position="257"/>
    </location>
</feature>
<feature type="compositionally biased region" description="Low complexity" evidence="3">
    <location>
        <begin position="780"/>
        <end position="796"/>
    </location>
</feature>
<dbReference type="EMBL" id="JAVIJP010000100">
    <property type="protein sequence ID" value="KAL3615249.1"/>
    <property type="molecule type" value="Genomic_DNA"/>
</dbReference>
<comment type="similarity">
    <text evidence="1">Belongs to the formin-like family. Class-I subfamily.</text>
</comment>
<evidence type="ECO:0000313" key="7">
    <source>
        <dbReference type="EMBL" id="KAL3615249.1"/>
    </source>
</evidence>
<keyword evidence="4" id="KW-0472">Membrane</keyword>
<feature type="compositionally biased region" description="Pro residues" evidence="3">
    <location>
        <begin position="129"/>
        <end position="139"/>
    </location>
</feature>
<keyword evidence="4" id="KW-1133">Transmembrane helix</keyword>
<evidence type="ECO:0000256" key="5">
    <source>
        <dbReference type="SAM" id="SignalP"/>
    </source>
</evidence>
<organism evidence="7 8">
    <name type="scientific">Castilleja foliolosa</name>
    <dbReference type="NCBI Taxonomy" id="1961234"/>
    <lineage>
        <taxon>Eukaryota</taxon>
        <taxon>Viridiplantae</taxon>
        <taxon>Streptophyta</taxon>
        <taxon>Embryophyta</taxon>
        <taxon>Tracheophyta</taxon>
        <taxon>Spermatophyta</taxon>
        <taxon>Magnoliopsida</taxon>
        <taxon>eudicotyledons</taxon>
        <taxon>Gunneridae</taxon>
        <taxon>Pentapetalae</taxon>
        <taxon>asterids</taxon>
        <taxon>lamiids</taxon>
        <taxon>Lamiales</taxon>
        <taxon>Orobanchaceae</taxon>
        <taxon>Pedicularideae</taxon>
        <taxon>Castillejinae</taxon>
        <taxon>Castilleja</taxon>
    </lineage>
</organism>
<accession>A0ABD3BD97</accession>
<gene>
    <name evidence="7" type="ORF">CASFOL_040910</name>
</gene>
<feature type="chain" id="PRO_5044864161" description="Formin-like protein" evidence="5">
    <location>
        <begin position="24"/>
        <end position="825"/>
    </location>
</feature>
<dbReference type="InterPro" id="IPR015425">
    <property type="entry name" value="FH2_Formin"/>
</dbReference>
<reference evidence="8" key="1">
    <citation type="journal article" date="2024" name="IScience">
        <title>Strigolactones Initiate the Formation of Haustorium-like Structures in Castilleja.</title>
        <authorList>
            <person name="Buerger M."/>
            <person name="Peterson D."/>
            <person name="Chory J."/>
        </authorList>
    </citation>
    <scope>NUCLEOTIDE SEQUENCE [LARGE SCALE GENOMIC DNA]</scope>
</reference>
<evidence type="ECO:0000259" key="6">
    <source>
        <dbReference type="PROSITE" id="PS51444"/>
    </source>
</evidence>
<evidence type="ECO:0000256" key="2">
    <source>
        <dbReference type="RuleBase" id="RU361260"/>
    </source>
</evidence>
<dbReference type="SUPFAM" id="SSF101447">
    <property type="entry name" value="Formin homology 2 domain (FH2 domain)"/>
    <property type="match status" value="1"/>
</dbReference>
<comment type="caution">
    <text evidence="7">The sequence shown here is derived from an EMBL/GenBank/DDBJ whole genome shotgun (WGS) entry which is preliminary data.</text>
</comment>
<feature type="transmembrane region" description="Helical" evidence="4">
    <location>
        <begin position="174"/>
        <end position="198"/>
    </location>
</feature>
<dbReference type="AlphaFoldDB" id="A0ABD3BD97"/>
<keyword evidence="8" id="KW-1185">Reference proteome</keyword>
<dbReference type="PROSITE" id="PS51444">
    <property type="entry name" value="FH2"/>
    <property type="match status" value="1"/>
</dbReference>
<feature type="compositionally biased region" description="Polar residues" evidence="3">
    <location>
        <begin position="219"/>
        <end position="239"/>
    </location>
</feature>
<feature type="domain" description="FH2" evidence="6">
    <location>
        <begin position="350"/>
        <end position="782"/>
    </location>
</feature>
<feature type="compositionally biased region" description="Pro residues" evidence="3">
    <location>
        <begin position="278"/>
        <end position="335"/>
    </location>
</feature>
<dbReference type="SMART" id="SM00498">
    <property type="entry name" value="FH2"/>
    <property type="match status" value="1"/>
</dbReference>
<dbReference type="Pfam" id="PF02181">
    <property type="entry name" value="FH2"/>
    <property type="match status" value="1"/>
</dbReference>
<feature type="region of interest" description="Disordered" evidence="3">
    <location>
        <begin position="272"/>
        <end position="357"/>
    </location>
</feature>
<sequence>MDTRFVALFVAFICIFAANDSEGRRKIVKNDVPLDDEEINKDKAELMLGGNCIDELIHNRADVKDINSDISRTKTDIHNDVECDSTLSVEHNFLSRKLIPRRYLKSRSRKNRVLITSSTPGPTLSPAHSPSPSPSPVPEPSGMNPPSDINNKTSQLPKAIPRVPLDDTGINQNYVIYAIIASAVLGIIIIALLLLVCVTRSKRRVEPSEGLRDEKPLLNLSTSNTSAGSSGLASSNPGSTDLKAPPIPGLSDTNRDPSSQAIASLVAEAHADGKTGPLPLPPGRTAPPRPMNPGPPPPPPPKPPAPAAPPPPPKTGSRPPNPPPPGVVKPPPPLGPHHRRISTGGASEASDDSEAPKTKLKPFFWDKVLASPNHSMVWHEIKAGSFQVNEEMMESLFGYASADKNKNDHKKDASSFDSPPQFIQIIDPKKSQNLAILLKALNVTTEEVCDALNEGNELPAELVQTLLRMAPTADEELKLRLYSGDISLLGPAERFLKVMVDIPFAFKRLESLLFVCTFQEEFSSTKESLATLEVACKELRNSRLFLKLLEAVLKTGNRMNDGTYRGGAQAFKLDTLLKLSDVKGTDGKTTLLHFVIHETIRSEGIRAARRLRESRSMSSVKTEDLVEDTSHESEDYHRVLGLQVVSGLSNELQNVKKAALIDNDNLIEIVYKLGLALEKTKAFLDAEMKGMEEESEFCGALTSFVGQCETDIKWIKEEEKRITAMVRNTGDYFHGRAGREEGSHLFLIVRDFLVMVDKVCLDVKNAVKVPNKTPRKETNSPASTSSPSAKEPPSETMLEIHRRLFPAIREQQLDDDFSSSSDDES</sequence>
<protein>
    <recommendedName>
        <fullName evidence="2">Formin-like protein</fullName>
    </recommendedName>
</protein>
<keyword evidence="4" id="KW-0812">Transmembrane</keyword>
<dbReference type="PANTHER" id="PTHR23213">
    <property type="entry name" value="FORMIN-RELATED"/>
    <property type="match status" value="1"/>
</dbReference>
<feature type="signal peptide" evidence="5">
    <location>
        <begin position="1"/>
        <end position="23"/>
    </location>
</feature>